<comment type="caution">
    <text evidence="1">The sequence shown here is derived from an EMBL/GenBank/DDBJ whole genome shotgun (WGS) entry which is preliminary data.</text>
</comment>
<dbReference type="OrthoDB" id="2371840at2759"/>
<evidence type="ECO:0000313" key="1">
    <source>
        <dbReference type="EMBL" id="RIA86767.1"/>
    </source>
</evidence>
<dbReference type="EMBL" id="QKYT01000345">
    <property type="protein sequence ID" value="RIA86767.1"/>
    <property type="molecule type" value="Genomic_DNA"/>
</dbReference>
<accession>A0A397SS38</accession>
<evidence type="ECO:0000313" key="2">
    <source>
        <dbReference type="Proteomes" id="UP000265703"/>
    </source>
</evidence>
<protein>
    <submittedName>
        <fullName evidence="1">Uncharacterized protein</fullName>
    </submittedName>
</protein>
<proteinExistence type="predicted"/>
<reference evidence="1 2" key="1">
    <citation type="submission" date="2018-06" db="EMBL/GenBank/DDBJ databases">
        <title>Comparative genomics reveals the genomic features of Rhizophagus irregularis, R. cerebriforme, R. diaphanum and Gigaspora rosea, and their symbiotic lifestyle signature.</title>
        <authorList>
            <person name="Morin E."/>
            <person name="San Clemente H."/>
            <person name="Chen E.C.H."/>
            <person name="De La Providencia I."/>
            <person name="Hainaut M."/>
            <person name="Kuo A."/>
            <person name="Kohler A."/>
            <person name="Murat C."/>
            <person name="Tang N."/>
            <person name="Roy S."/>
            <person name="Loubradou J."/>
            <person name="Henrissat B."/>
            <person name="Grigoriev I.V."/>
            <person name="Corradi N."/>
            <person name="Roux C."/>
            <person name="Martin F.M."/>
        </authorList>
    </citation>
    <scope>NUCLEOTIDE SEQUENCE [LARGE SCALE GENOMIC DNA]</scope>
    <source>
        <strain evidence="1 2">DAOM 227022</strain>
    </source>
</reference>
<sequence length="465" mass="54764">MGCLYNDIIVLLKENQNEGWNINQDQIANTFIKRLVDLLWYIDPHRDTLAARSLYLPCIFKELNLYQHNKYYNNFYHTGHHKKELLKREKLEQLANKYSQKICRIFAKIYYTIEGSLKIDDKYQELSDFLLDKNNYEFFNLEEYIPSNPMQKYRYIKNLQPKFPITIYWYHQGNYLENLPKYFTRQMRKNYSLIKKVTPAMLQTLYYDLTGDASATSNSICKEIEDQLQIMITLEDPSIIVDLRINNGFKEKEFDTFWNEMEAYFNENIPAVDDRRQGLTLYLPLAISILQARQLRKDHPDAHYCACLFQYLHEFAILYCNHTCFIAADDKHKVPIGEGVAISTGIHNTKSMVSTDAVLVASDHDFTKLSLTPSITFFIDIPESIEHSFYDGKQLVLHDIPFETKNPADEETIEEFFEIILSIDKTLKISDTTMDVLLKKKIFKNLYKHIVKSDIIVFRLKSAII</sequence>
<organism evidence="1 2">
    <name type="scientific">Glomus cerebriforme</name>
    <dbReference type="NCBI Taxonomy" id="658196"/>
    <lineage>
        <taxon>Eukaryota</taxon>
        <taxon>Fungi</taxon>
        <taxon>Fungi incertae sedis</taxon>
        <taxon>Mucoromycota</taxon>
        <taxon>Glomeromycotina</taxon>
        <taxon>Glomeromycetes</taxon>
        <taxon>Glomerales</taxon>
        <taxon>Glomeraceae</taxon>
        <taxon>Glomus</taxon>
    </lineage>
</organism>
<dbReference type="Proteomes" id="UP000265703">
    <property type="component" value="Unassembled WGS sequence"/>
</dbReference>
<keyword evidence="2" id="KW-1185">Reference proteome</keyword>
<dbReference type="AlphaFoldDB" id="A0A397SS38"/>
<dbReference type="STRING" id="658196.A0A397SS38"/>
<gene>
    <name evidence="1" type="ORF">C1645_828762</name>
</gene>
<name>A0A397SS38_9GLOM</name>